<evidence type="ECO:0000256" key="9">
    <source>
        <dbReference type="SAM" id="Phobius"/>
    </source>
</evidence>
<proteinExistence type="inferred from homology"/>
<keyword evidence="4 7" id="KW-0862">Zinc</keyword>
<organism evidence="13 14">
    <name type="scientific">Hymenobacter nivis</name>
    <dbReference type="NCBI Taxonomy" id="1850093"/>
    <lineage>
        <taxon>Bacteria</taxon>
        <taxon>Pseudomonadati</taxon>
        <taxon>Bacteroidota</taxon>
        <taxon>Cytophagia</taxon>
        <taxon>Cytophagales</taxon>
        <taxon>Hymenobacteraceae</taxon>
        <taxon>Hymenobacter</taxon>
    </lineage>
</organism>
<evidence type="ECO:0000256" key="1">
    <source>
        <dbReference type="ARBA" id="ARBA00022670"/>
    </source>
</evidence>
<evidence type="ECO:0000256" key="7">
    <source>
        <dbReference type="PIRSR" id="PIRSR627057-2"/>
    </source>
</evidence>
<feature type="binding site" evidence="7">
    <location>
        <position position="363"/>
    </location>
    <ligand>
        <name>Zn(2+)</name>
        <dbReference type="ChEBI" id="CHEBI:29105"/>
        <note>catalytic</note>
    </ligand>
</feature>
<keyword evidence="10" id="KW-0732">Signal</keyword>
<gene>
    <name evidence="13" type="ORF">EAH73_07720</name>
</gene>
<dbReference type="InterPro" id="IPR032456">
    <property type="entry name" value="Peptidase_M48_N"/>
</dbReference>
<feature type="active site" description="Proton donor" evidence="6">
    <location>
        <position position="367"/>
    </location>
</feature>
<keyword evidence="1 8" id="KW-0645">Protease</keyword>
<evidence type="ECO:0000256" key="10">
    <source>
        <dbReference type="SAM" id="SignalP"/>
    </source>
</evidence>
<dbReference type="InterPro" id="IPR027057">
    <property type="entry name" value="CAXX_Prtase_1"/>
</dbReference>
<dbReference type="PANTHER" id="PTHR10120">
    <property type="entry name" value="CAAX PRENYL PROTEASE 1"/>
    <property type="match status" value="1"/>
</dbReference>
<comment type="caution">
    <text evidence="13">The sequence shown here is derived from an EMBL/GenBank/DDBJ whole genome shotgun (WGS) entry which is preliminary data.</text>
</comment>
<dbReference type="Pfam" id="PF16491">
    <property type="entry name" value="Peptidase_M48_N"/>
    <property type="match status" value="1"/>
</dbReference>
<evidence type="ECO:0000313" key="14">
    <source>
        <dbReference type="Proteomes" id="UP000317646"/>
    </source>
</evidence>
<feature type="signal peptide" evidence="10">
    <location>
        <begin position="1"/>
        <end position="19"/>
    </location>
</feature>
<comment type="cofactor">
    <cofactor evidence="7 8">
        <name>Zn(2+)</name>
        <dbReference type="ChEBI" id="CHEBI:29105"/>
    </cofactor>
    <text evidence="7 8">Binds 1 zinc ion per subunit.</text>
</comment>
<evidence type="ECO:0000256" key="8">
    <source>
        <dbReference type="RuleBase" id="RU003983"/>
    </source>
</evidence>
<feature type="transmembrane region" description="Helical" evidence="9">
    <location>
        <begin position="109"/>
        <end position="132"/>
    </location>
</feature>
<feature type="domain" description="Peptidase M48" evidence="11">
    <location>
        <begin position="216"/>
        <end position="419"/>
    </location>
</feature>
<dbReference type="Pfam" id="PF01435">
    <property type="entry name" value="Peptidase_M48"/>
    <property type="match status" value="1"/>
</dbReference>
<keyword evidence="9" id="KW-0812">Transmembrane</keyword>
<dbReference type="Proteomes" id="UP000317646">
    <property type="component" value="Unassembled WGS sequence"/>
</dbReference>
<evidence type="ECO:0000256" key="3">
    <source>
        <dbReference type="ARBA" id="ARBA00022801"/>
    </source>
</evidence>
<feature type="active site" evidence="6">
    <location>
        <position position="284"/>
    </location>
</feature>
<evidence type="ECO:0000259" key="11">
    <source>
        <dbReference type="Pfam" id="PF01435"/>
    </source>
</evidence>
<feature type="transmembrane region" description="Helical" evidence="9">
    <location>
        <begin position="331"/>
        <end position="351"/>
    </location>
</feature>
<evidence type="ECO:0000313" key="13">
    <source>
        <dbReference type="EMBL" id="TPG67581.1"/>
    </source>
</evidence>
<feature type="binding site" evidence="7">
    <location>
        <position position="283"/>
    </location>
    <ligand>
        <name>Zn(2+)</name>
        <dbReference type="ChEBI" id="CHEBI:29105"/>
        <note>catalytic</note>
    </ligand>
</feature>
<keyword evidence="14" id="KW-1185">Reference proteome</keyword>
<keyword evidence="5 8" id="KW-0482">Metalloprotease</keyword>
<protein>
    <submittedName>
        <fullName evidence="13">M48 family peptidase</fullName>
    </submittedName>
</protein>
<name>A0A502GZQ4_9BACT</name>
<dbReference type="RefSeq" id="WP_140465891.1">
    <property type="nucleotide sequence ID" value="NZ_RCYZ01000002.1"/>
</dbReference>
<evidence type="ECO:0000256" key="6">
    <source>
        <dbReference type="PIRSR" id="PIRSR627057-1"/>
    </source>
</evidence>
<accession>A0A502GZQ4</accession>
<keyword evidence="3 8" id="KW-0378">Hydrolase</keyword>
<reference evidence="13 14" key="1">
    <citation type="journal article" date="2019" name="Environ. Microbiol.">
        <title>Species interactions and distinct microbial communities in high Arctic permafrost affected cryosols are associated with the CH4 and CO2 gas fluxes.</title>
        <authorList>
            <person name="Altshuler I."/>
            <person name="Hamel J."/>
            <person name="Turney S."/>
            <person name="Magnuson E."/>
            <person name="Levesque R."/>
            <person name="Greer C."/>
            <person name="Whyte L.G."/>
        </authorList>
    </citation>
    <scope>NUCLEOTIDE SEQUENCE [LARGE SCALE GENOMIC DNA]</scope>
    <source>
        <strain evidence="13 14">S9.2P</strain>
    </source>
</reference>
<dbReference type="InterPro" id="IPR001915">
    <property type="entry name" value="Peptidase_M48"/>
</dbReference>
<dbReference type="Gene3D" id="3.30.2010.10">
    <property type="entry name" value="Metalloproteases ('zincins'), catalytic domain"/>
    <property type="match status" value="1"/>
</dbReference>
<dbReference type="AlphaFoldDB" id="A0A502GZQ4"/>
<feature type="domain" description="CAAX prenyl protease 1 N-terminal" evidence="12">
    <location>
        <begin position="50"/>
        <end position="210"/>
    </location>
</feature>
<keyword evidence="2 7" id="KW-0479">Metal-binding</keyword>
<dbReference type="GO" id="GO:0046872">
    <property type="term" value="F:metal ion binding"/>
    <property type="evidence" value="ECO:0007669"/>
    <property type="project" value="UniProtKB-KW"/>
</dbReference>
<feature type="binding site" evidence="7">
    <location>
        <position position="287"/>
    </location>
    <ligand>
        <name>Zn(2+)</name>
        <dbReference type="ChEBI" id="CHEBI:29105"/>
        <note>catalytic</note>
    </ligand>
</feature>
<feature type="transmembrane region" description="Helical" evidence="9">
    <location>
        <begin position="152"/>
        <end position="174"/>
    </location>
</feature>
<dbReference type="EMBL" id="RCYZ01000002">
    <property type="protein sequence ID" value="TPG67581.1"/>
    <property type="molecule type" value="Genomic_DNA"/>
</dbReference>
<keyword evidence="9" id="KW-1133">Transmembrane helix</keyword>
<dbReference type="OrthoDB" id="9781930at2"/>
<feature type="transmembrane region" description="Helical" evidence="9">
    <location>
        <begin position="181"/>
        <end position="204"/>
    </location>
</feature>
<sequence length="427" mass="46539">MLYKLLLLLALTLGAGRWAAPAAAQAAPADTVAARHPAFDVEAATRHYLDTLTPAQKAKSDAYFEGGYWLQLWGLVYALGVAGVFLGLGLSRWLRARTARLPRRWQRTWAYAALYLLLAAGLSFPLTVYQGFVREHQYGLSNLTFGAWLGEALTSLAVSVVFGSLLVLALYGAIRRAGARWWVWGTAIVGLFVVVGVAVGPVFLSPLFNKYTPLPAGPVREGILSMARANGVPADNVYYFDASKQSKRISANVSGLGSTIRVSLNDNLLRRCTPAEVQAVMGHELGHYVLNHIPKMLVFLLVLISIGFWAVDGAFGWLVRRYGARWGVAGLADVGGLPLLAALFAVASFLATPVTNTIVRTNEQEADLFGLNAARQPDGFAAIAMKLSEYRKIEPTPLEEIIFFDHPSGRTRVQSAMRWKAEHLDGR</sequence>
<feature type="transmembrane region" description="Helical" evidence="9">
    <location>
        <begin position="296"/>
        <end position="319"/>
    </location>
</feature>
<comment type="similarity">
    <text evidence="8">Belongs to the peptidase M48 family.</text>
</comment>
<evidence type="ECO:0000256" key="2">
    <source>
        <dbReference type="ARBA" id="ARBA00022723"/>
    </source>
</evidence>
<evidence type="ECO:0000259" key="12">
    <source>
        <dbReference type="Pfam" id="PF16491"/>
    </source>
</evidence>
<dbReference type="CDD" id="cd07343">
    <property type="entry name" value="M48A_Zmpste24p_like"/>
    <property type="match status" value="1"/>
</dbReference>
<feature type="transmembrane region" description="Helical" evidence="9">
    <location>
        <begin position="68"/>
        <end position="88"/>
    </location>
</feature>
<dbReference type="GO" id="GO:0004222">
    <property type="term" value="F:metalloendopeptidase activity"/>
    <property type="evidence" value="ECO:0007669"/>
    <property type="project" value="InterPro"/>
</dbReference>
<dbReference type="GO" id="GO:0071586">
    <property type="term" value="P:CAAX-box protein processing"/>
    <property type="evidence" value="ECO:0007669"/>
    <property type="project" value="InterPro"/>
</dbReference>
<evidence type="ECO:0000256" key="4">
    <source>
        <dbReference type="ARBA" id="ARBA00022833"/>
    </source>
</evidence>
<keyword evidence="9" id="KW-0472">Membrane</keyword>
<evidence type="ECO:0000256" key="5">
    <source>
        <dbReference type="ARBA" id="ARBA00023049"/>
    </source>
</evidence>
<feature type="chain" id="PRO_5021238843" evidence="10">
    <location>
        <begin position="20"/>
        <end position="427"/>
    </location>
</feature>